<accession>A0A150GDQ8</accession>
<protein>
    <submittedName>
        <fullName evidence="2">Uncharacterized protein</fullName>
    </submittedName>
</protein>
<evidence type="ECO:0000313" key="3">
    <source>
        <dbReference type="Proteomes" id="UP000075714"/>
    </source>
</evidence>
<keyword evidence="3" id="KW-1185">Reference proteome</keyword>
<proteinExistence type="predicted"/>
<name>A0A150GDQ8_GONPE</name>
<evidence type="ECO:0000256" key="1">
    <source>
        <dbReference type="SAM" id="MobiDB-lite"/>
    </source>
</evidence>
<reference evidence="3" key="1">
    <citation type="journal article" date="2016" name="Nat. Commun.">
        <title>The Gonium pectorale genome demonstrates co-option of cell cycle regulation during the evolution of multicellularity.</title>
        <authorList>
            <person name="Hanschen E.R."/>
            <person name="Marriage T.N."/>
            <person name="Ferris P.J."/>
            <person name="Hamaji T."/>
            <person name="Toyoda A."/>
            <person name="Fujiyama A."/>
            <person name="Neme R."/>
            <person name="Noguchi H."/>
            <person name="Minakuchi Y."/>
            <person name="Suzuki M."/>
            <person name="Kawai-Toyooka H."/>
            <person name="Smith D.R."/>
            <person name="Sparks H."/>
            <person name="Anderson J."/>
            <person name="Bakaric R."/>
            <person name="Luria V."/>
            <person name="Karger A."/>
            <person name="Kirschner M.W."/>
            <person name="Durand P.M."/>
            <person name="Michod R.E."/>
            <person name="Nozaki H."/>
            <person name="Olson B.J."/>
        </authorList>
    </citation>
    <scope>NUCLEOTIDE SEQUENCE [LARGE SCALE GENOMIC DNA]</scope>
    <source>
        <strain evidence="3">NIES-2863</strain>
    </source>
</reference>
<feature type="compositionally biased region" description="Low complexity" evidence="1">
    <location>
        <begin position="67"/>
        <end position="80"/>
    </location>
</feature>
<dbReference type="AlphaFoldDB" id="A0A150GDQ8"/>
<organism evidence="2 3">
    <name type="scientific">Gonium pectorale</name>
    <name type="common">Green alga</name>
    <dbReference type="NCBI Taxonomy" id="33097"/>
    <lineage>
        <taxon>Eukaryota</taxon>
        <taxon>Viridiplantae</taxon>
        <taxon>Chlorophyta</taxon>
        <taxon>core chlorophytes</taxon>
        <taxon>Chlorophyceae</taxon>
        <taxon>CS clade</taxon>
        <taxon>Chlamydomonadales</taxon>
        <taxon>Volvocaceae</taxon>
        <taxon>Gonium</taxon>
    </lineage>
</organism>
<comment type="caution">
    <text evidence="2">The sequence shown here is derived from an EMBL/GenBank/DDBJ whole genome shotgun (WGS) entry which is preliminary data.</text>
</comment>
<sequence length="167" mass="17866">MAPALSTSAVKKRYIGAKQQLRILHKDKSYVRGQQDYAKFQYSAVEREGAQFGVFFRPLQGAGGPAAGSAAGGRSSSEAANEIPGTGMPEVIQGRADDAQTDYHRYGVRLARLDMEIQAAENCRGHAAASYGWIRQRVAQLAGGADMGPLEAVIDLVTDTDSSSSMR</sequence>
<dbReference type="EMBL" id="LSYV01000033">
    <property type="protein sequence ID" value="KXZ47913.1"/>
    <property type="molecule type" value="Genomic_DNA"/>
</dbReference>
<gene>
    <name evidence="2" type="ORF">GPECTOR_32g526</name>
</gene>
<dbReference type="Proteomes" id="UP000075714">
    <property type="component" value="Unassembled WGS sequence"/>
</dbReference>
<feature type="region of interest" description="Disordered" evidence="1">
    <location>
        <begin position="66"/>
        <end position="89"/>
    </location>
</feature>
<evidence type="ECO:0000313" key="2">
    <source>
        <dbReference type="EMBL" id="KXZ47913.1"/>
    </source>
</evidence>